<accession>A0A8C4QZD2</accession>
<keyword evidence="7" id="KW-1185">Reference proteome</keyword>
<evidence type="ECO:0000313" key="6">
    <source>
        <dbReference type="Ensembl" id="ENSEBUP00000022851.1"/>
    </source>
</evidence>
<name>A0A8C4QZD2_EPTBU</name>
<dbReference type="PRINTS" id="PR01862">
    <property type="entry name" value="BCL2FAMILY"/>
</dbReference>
<dbReference type="GO" id="GO:0008630">
    <property type="term" value="P:intrinsic apoptotic signaling pathway in response to DNA damage"/>
    <property type="evidence" value="ECO:0007669"/>
    <property type="project" value="TreeGrafter"/>
</dbReference>
<reference evidence="6" key="1">
    <citation type="submission" date="2025-08" db="UniProtKB">
        <authorList>
            <consortium name="Ensembl"/>
        </authorList>
    </citation>
    <scope>IDENTIFICATION</scope>
</reference>
<dbReference type="SUPFAM" id="SSF56854">
    <property type="entry name" value="Bcl-2 inhibitors of programmed cell death"/>
    <property type="match status" value="1"/>
</dbReference>
<dbReference type="InterPro" id="IPR002475">
    <property type="entry name" value="Bcl2-like"/>
</dbReference>
<dbReference type="PANTHER" id="PTHR11256:SF56">
    <property type="entry name" value="BCL-2 BCL-2 HOMOLOGY REGION 1-3 DOMAIN-CONTAINING PROTEIN"/>
    <property type="match status" value="1"/>
</dbReference>
<keyword evidence="4" id="KW-0812">Transmembrane</keyword>
<dbReference type="GeneTree" id="ENSGT00940000178223"/>
<protein>
    <recommendedName>
        <fullName evidence="5">Bcl-2 Bcl-2 homology region 1-3 domain-containing protein</fullName>
    </recommendedName>
</protein>
<keyword evidence="2" id="KW-0053">Apoptosis</keyword>
<dbReference type="AlphaFoldDB" id="A0A8C4QZD2"/>
<evidence type="ECO:0000256" key="1">
    <source>
        <dbReference type="ARBA" id="ARBA00009458"/>
    </source>
</evidence>
<dbReference type="GO" id="GO:0001836">
    <property type="term" value="P:release of cytochrome c from mitochondria"/>
    <property type="evidence" value="ECO:0007669"/>
    <property type="project" value="TreeGrafter"/>
</dbReference>
<dbReference type="SMART" id="SM00337">
    <property type="entry name" value="BCL"/>
    <property type="match status" value="1"/>
</dbReference>
<dbReference type="GO" id="GO:0097192">
    <property type="term" value="P:extrinsic apoptotic signaling pathway in absence of ligand"/>
    <property type="evidence" value="ECO:0007669"/>
    <property type="project" value="TreeGrafter"/>
</dbReference>
<organism evidence="6 7">
    <name type="scientific">Eptatretus burgeri</name>
    <name type="common">Inshore hagfish</name>
    <dbReference type="NCBI Taxonomy" id="7764"/>
    <lineage>
        <taxon>Eukaryota</taxon>
        <taxon>Metazoa</taxon>
        <taxon>Chordata</taxon>
        <taxon>Craniata</taxon>
        <taxon>Vertebrata</taxon>
        <taxon>Cyclostomata</taxon>
        <taxon>Myxini</taxon>
        <taxon>Myxiniformes</taxon>
        <taxon>Myxinidae</taxon>
        <taxon>Eptatretinae</taxon>
        <taxon>Eptatretus</taxon>
    </lineage>
</organism>
<feature type="region of interest" description="Disordered" evidence="3">
    <location>
        <begin position="35"/>
        <end position="79"/>
    </location>
</feature>
<reference evidence="6" key="2">
    <citation type="submission" date="2025-09" db="UniProtKB">
        <authorList>
            <consortium name="Ensembl"/>
        </authorList>
    </citation>
    <scope>IDENTIFICATION</scope>
</reference>
<dbReference type="PROSITE" id="PS50062">
    <property type="entry name" value="BCL2_FAMILY"/>
    <property type="match status" value="1"/>
</dbReference>
<evidence type="ECO:0000256" key="3">
    <source>
        <dbReference type="SAM" id="MobiDB-lite"/>
    </source>
</evidence>
<sequence>MYRLVNFTGTFKKVQGRKRNSDEMTSEVLNTERAKKAHLDLSGGQCGDTGDGSAHRPDGHNTTQPRRIHGRHRDGPPKDSVGEWISQHAGTMLRRFILQQASFNGIEKQPTLQDLGGKSEESNETITRIVDKLFAAAQKLDADEMLQQEINQIPLRMSYKLFMTVVKQVFLRGMSWGCVATLFYFAYKLIMRVFTGGLMDFIPTLMMWVQEAILFYIAPWISKQGGWVFLLNYIFGETAPDPGPKTLPKRILSFMKLL</sequence>
<proteinExistence type="inferred from homology"/>
<keyword evidence="4" id="KW-1133">Transmembrane helix</keyword>
<dbReference type="PROSITE" id="PS01258">
    <property type="entry name" value="BH2"/>
    <property type="match status" value="1"/>
</dbReference>
<dbReference type="GO" id="GO:0051400">
    <property type="term" value="F:BH domain binding"/>
    <property type="evidence" value="ECO:0007669"/>
    <property type="project" value="TreeGrafter"/>
</dbReference>
<dbReference type="GO" id="GO:0008053">
    <property type="term" value="P:mitochondrial fusion"/>
    <property type="evidence" value="ECO:0007669"/>
    <property type="project" value="TreeGrafter"/>
</dbReference>
<dbReference type="InterPro" id="IPR026298">
    <property type="entry name" value="Bcl-2_fam"/>
</dbReference>
<comment type="similarity">
    <text evidence="1">Belongs to the Bcl-2 family.</text>
</comment>
<dbReference type="Ensembl" id="ENSEBUT00000023427.1">
    <property type="protein sequence ID" value="ENSEBUP00000022851.1"/>
    <property type="gene ID" value="ENSEBUG00000014088.1"/>
</dbReference>
<evidence type="ECO:0000256" key="2">
    <source>
        <dbReference type="ARBA" id="ARBA00022703"/>
    </source>
</evidence>
<dbReference type="Proteomes" id="UP000694388">
    <property type="component" value="Unplaced"/>
</dbReference>
<dbReference type="InterPro" id="IPR046371">
    <property type="entry name" value="Bcl-2_BH1-3"/>
</dbReference>
<feature type="domain" description="Bcl-2 Bcl-2 homology region 1-3" evidence="5">
    <location>
        <begin position="133"/>
        <end position="227"/>
    </location>
</feature>
<evidence type="ECO:0000256" key="4">
    <source>
        <dbReference type="SAM" id="Phobius"/>
    </source>
</evidence>
<dbReference type="Gene3D" id="1.10.437.10">
    <property type="entry name" value="Blc2-like"/>
    <property type="match status" value="1"/>
</dbReference>
<dbReference type="PANTHER" id="PTHR11256">
    <property type="entry name" value="BCL-2 RELATED"/>
    <property type="match status" value="1"/>
</dbReference>
<evidence type="ECO:0000313" key="7">
    <source>
        <dbReference type="Proteomes" id="UP000694388"/>
    </source>
</evidence>
<evidence type="ECO:0000259" key="5">
    <source>
        <dbReference type="SMART" id="SM00337"/>
    </source>
</evidence>
<keyword evidence="4" id="KW-0472">Membrane</keyword>
<dbReference type="GO" id="GO:0005741">
    <property type="term" value="C:mitochondrial outer membrane"/>
    <property type="evidence" value="ECO:0007669"/>
    <property type="project" value="TreeGrafter"/>
</dbReference>
<dbReference type="InterPro" id="IPR020726">
    <property type="entry name" value="Bcl2_BH2_motif_CS"/>
</dbReference>
<feature type="transmembrane region" description="Helical" evidence="4">
    <location>
        <begin position="169"/>
        <end position="187"/>
    </location>
</feature>
<dbReference type="GO" id="GO:0015267">
    <property type="term" value="F:channel activity"/>
    <property type="evidence" value="ECO:0007669"/>
    <property type="project" value="TreeGrafter"/>
</dbReference>
<dbReference type="Pfam" id="PF00452">
    <property type="entry name" value="Bcl-2"/>
    <property type="match status" value="1"/>
</dbReference>
<dbReference type="InterPro" id="IPR036834">
    <property type="entry name" value="Bcl-2-like_sf"/>
</dbReference>
<dbReference type="GO" id="GO:0042981">
    <property type="term" value="P:regulation of apoptotic process"/>
    <property type="evidence" value="ECO:0007669"/>
    <property type="project" value="InterPro"/>
</dbReference>